<evidence type="ECO:0000256" key="8">
    <source>
        <dbReference type="ARBA" id="ARBA00023012"/>
    </source>
</evidence>
<protein>
    <recommendedName>
        <fullName evidence="2">histidine kinase</fullName>
        <ecNumber evidence="2">2.7.13.3</ecNumber>
    </recommendedName>
</protein>
<keyword evidence="5" id="KW-0547">Nucleotide-binding</keyword>
<dbReference type="RefSeq" id="WP_130540177.1">
    <property type="nucleotide sequence ID" value="NZ_CP042431.1"/>
</dbReference>
<keyword evidence="10" id="KW-0472">Membrane</keyword>
<dbReference type="SMART" id="SM00387">
    <property type="entry name" value="HATPase_c"/>
    <property type="match status" value="1"/>
</dbReference>
<dbReference type="EMBL" id="SGXA01000001">
    <property type="protein sequence ID" value="RZS75837.1"/>
    <property type="molecule type" value="Genomic_DNA"/>
</dbReference>
<sequence length="674" mass="76310">MVTAFRNQKISFFIFSLFISLASFSQTVQDIHNKYRPQLDTVRNDSARIKKWVWYVYEMMEVNVDSSVPVLERAEAESRRLNSHYGIGKTISYRGQVAIAKNDIQTALDRYITAIPFFEAIGDNLELGYQYNNIGICFYYQGMIEQAAENFLKAATHLEKTKDTSTLSVVYNGLAVTLERLKQFQKAITWYGKAEQISIAQKDTINLISVLVNRSMVYGELDKWDSAFSELHLALAMSNKIRGNPRKATILLNLGITHSFTRNFDSSQYYFRLAEPLLINSHDANDLASLYRGMAKDAIFTKSYALARDKSLLSIRYAEELGDPDAAGTAYGILSEAYEGLGLYKQSLEAYKKRTELADSVLNQKNTSQVNTLETKYRTAQKEKEITEKKLALEKQKVALRKKDFFLLISSCVLVLLVSAAFYVWRYLRQKQNLQQQQLSMLQKEYELQATQAMMEGEEKERARIARNLHDGAGSLLSAARLYIGSLGKLLHALPEIPAYRDTVSLLEDASAEIRETAHNLMPRILHEEGLNAAVEAFCSKFNKQGQLTVAFQSYGEAIRFNRHFELMVYRTIQELINNSVKHADASEIIVQLSFDKDLFSLTVEDDGKGFNIDIISKTNGMGISNLQERMQAFNGNTDIQSSGEGTVVYISFELNPMLRERNESVAAGLASTK</sequence>
<dbReference type="PROSITE" id="PS50109">
    <property type="entry name" value="HIS_KIN"/>
    <property type="match status" value="1"/>
</dbReference>
<evidence type="ECO:0000256" key="5">
    <source>
        <dbReference type="ARBA" id="ARBA00022741"/>
    </source>
</evidence>
<name>A0A4V2F229_9BACT</name>
<dbReference type="InterPro" id="IPR019734">
    <property type="entry name" value="TPR_rpt"/>
</dbReference>
<keyword evidence="10" id="KW-1133">Transmembrane helix</keyword>
<dbReference type="InterPro" id="IPR036890">
    <property type="entry name" value="HATPase_C_sf"/>
</dbReference>
<dbReference type="OrthoDB" id="617348at2"/>
<feature type="signal peptide" evidence="11">
    <location>
        <begin position="1"/>
        <end position="25"/>
    </location>
</feature>
<evidence type="ECO:0000256" key="2">
    <source>
        <dbReference type="ARBA" id="ARBA00012438"/>
    </source>
</evidence>
<evidence type="ECO:0000313" key="14">
    <source>
        <dbReference type="Proteomes" id="UP000293874"/>
    </source>
</evidence>
<dbReference type="Pfam" id="PF07730">
    <property type="entry name" value="HisKA_3"/>
    <property type="match status" value="1"/>
</dbReference>
<gene>
    <name evidence="13" type="ORF">EV199_1712</name>
</gene>
<dbReference type="InterPro" id="IPR003594">
    <property type="entry name" value="HATPase_dom"/>
</dbReference>
<keyword evidence="11" id="KW-0732">Signal</keyword>
<evidence type="ECO:0000256" key="3">
    <source>
        <dbReference type="ARBA" id="ARBA00022553"/>
    </source>
</evidence>
<comment type="caution">
    <text evidence="13">The sequence shown here is derived from an EMBL/GenBank/DDBJ whole genome shotgun (WGS) entry which is preliminary data.</text>
</comment>
<evidence type="ECO:0000256" key="6">
    <source>
        <dbReference type="ARBA" id="ARBA00022777"/>
    </source>
</evidence>
<evidence type="ECO:0000256" key="4">
    <source>
        <dbReference type="ARBA" id="ARBA00022679"/>
    </source>
</evidence>
<keyword evidence="14" id="KW-1185">Reference proteome</keyword>
<evidence type="ECO:0000259" key="12">
    <source>
        <dbReference type="PROSITE" id="PS50109"/>
    </source>
</evidence>
<dbReference type="InterPro" id="IPR011990">
    <property type="entry name" value="TPR-like_helical_dom_sf"/>
</dbReference>
<dbReference type="PANTHER" id="PTHR24421">
    <property type="entry name" value="NITRATE/NITRITE SENSOR PROTEIN NARX-RELATED"/>
    <property type="match status" value="1"/>
</dbReference>
<dbReference type="Pfam" id="PF13424">
    <property type="entry name" value="TPR_12"/>
    <property type="match status" value="1"/>
</dbReference>
<reference evidence="13 14" key="1">
    <citation type="submission" date="2019-02" db="EMBL/GenBank/DDBJ databases">
        <title>Genomic Encyclopedia of Type Strains, Phase IV (KMG-IV): sequencing the most valuable type-strain genomes for metagenomic binning, comparative biology and taxonomic classification.</title>
        <authorList>
            <person name="Goeker M."/>
        </authorList>
    </citation>
    <scope>NUCLEOTIDE SEQUENCE [LARGE SCALE GENOMIC DNA]</scope>
    <source>
        <strain evidence="13 14">DSM 18116</strain>
    </source>
</reference>
<feature type="coiled-coil region" evidence="9">
    <location>
        <begin position="363"/>
        <end position="403"/>
    </location>
</feature>
<proteinExistence type="predicted"/>
<dbReference type="GO" id="GO:0046983">
    <property type="term" value="F:protein dimerization activity"/>
    <property type="evidence" value="ECO:0007669"/>
    <property type="project" value="InterPro"/>
</dbReference>
<dbReference type="SUPFAM" id="SSF55874">
    <property type="entry name" value="ATPase domain of HSP90 chaperone/DNA topoisomerase II/histidine kinase"/>
    <property type="match status" value="1"/>
</dbReference>
<evidence type="ECO:0000256" key="11">
    <source>
        <dbReference type="SAM" id="SignalP"/>
    </source>
</evidence>
<evidence type="ECO:0000256" key="9">
    <source>
        <dbReference type="SAM" id="Coils"/>
    </source>
</evidence>
<dbReference type="SUPFAM" id="SSF48452">
    <property type="entry name" value="TPR-like"/>
    <property type="match status" value="2"/>
</dbReference>
<dbReference type="GO" id="GO:0016020">
    <property type="term" value="C:membrane"/>
    <property type="evidence" value="ECO:0007669"/>
    <property type="project" value="InterPro"/>
</dbReference>
<feature type="transmembrane region" description="Helical" evidence="10">
    <location>
        <begin position="405"/>
        <end position="425"/>
    </location>
</feature>
<keyword evidence="4" id="KW-0808">Transferase</keyword>
<dbReference type="Gene3D" id="3.30.565.10">
    <property type="entry name" value="Histidine kinase-like ATPase, C-terminal domain"/>
    <property type="match status" value="1"/>
</dbReference>
<dbReference type="GO" id="GO:0005524">
    <property type="term" value="F:ATP binding"/>
    <property type="evidence" value="ECO:0007669"/>
    <property type="project" value="UniProtKB-KW"/>
</dbReference>
<dbReference type="Pfam" id="PF02518">
    <property type="entry name" value="HATPase_c"/>
    <property type="match status" value="1"/>
</dbReference>
<accession>A0A4V2F229</accession>
<dbReference type="InterPro" id="IPR005467">
    <property type="entry name" value="His_kinase_dom"/>
</dbReference>
<dbReference type="Gene3D" id="1.20.5.1930">
    <property type="match status" value="1"/>
</dbReference>
<dbReference type="GO" id="GO:0000155">
    <property type="term" value="F:phosphorelay sensor kinase activity"/>
    <property type="evidence" value="ECO:0007669"/>
    <property type="project" value="InterPro"/>
</dbReference>
<keyword evidence="9" id="KW-0175">Coiled coil</keyword>
<evidence type="ECO:0000256" key="1">
    <source>
        <dbReference type="ARBA" id="ARBA00000085"/>
    </source>
</evidence>
<evidence type="ECO:0000256" key="10">
    <source>
        <dbReference type="SAM" id="Phobius"/>
    </source>
</evidence>
<dbReference type="InterPro" id="IPR011712">
    <property type="entry name" value="Sig_transdc_His_kin_sub3_dim/P"/>
</dbReference>
<feature type="chain" id="PRO_5020422255" description="histidine kinase" evidence="11">
    <location>
        <begin position="26"/>
        <end position="674"/>
    </location>
</feature>
<dbReference type="AlphaFoldDB" id="A0A4V2F229"/>
<keyword evidence="7" id="KW-0067">ATP-binding</keyword>
<keyword evidence="3" id="KW-0597">Phosphoprotein</keyword>
<feature type="domain" description="Histidine kinase" evidence="12">
    <location>
        <begin position="569"/>
        <end position="657"/>
    </location>
</feature>
<evidence type="ECO:0000313" key="13">
    <source>
        <dbReference type="EMBL" id="RZS75837.1"/>
    </source>
</evidence>
<dbReference type="EC" id="2.7.13.3" evidence="2"/>
<comment type="catalytic activity">
    <reaction evidence="1">
        <text>ATP + protein L-histidine = ADP + protein N-phospho-L-histidine.</text>
        <dbReference type="EC" id="2.7.13.3"/>
    </reaction>
</comment>
<organism evidence="13 14">
    <name type="scientific">Pseudobacter ginsenosidimutans</name>
    <dbReference type="NCBI Taxonomy" id="661488"/>
    <lineage>
        <taxon>Bacteria</taxon>
        <taxon>Pseudomonadati</taxon>
        <taxon>Bacteroidota</taxon>
        <taxon>Chitinophagia</taxon>
        <taxon>Chitinophagales</taxon>
        <taxon>Chitinophagaceae</taxon>
        <taxon>Pseudobacter</taxon>
    </lineage>
</organism>
<keyword evidence="8" id="KW-0902">Two-component regulatory system</keyword>
<dbReference type="Proteomes" id="UP000293874">
    <property type="component" value="Unassembled WGS sequence"/>
</dbReference>
<keyword evidence="6" id="KW-0418">Kinase</keyword>
<dbReference type="InterPro" id="IPR050482">
    <property type="entry name" value="Sensor_HK_TwoCompSys"/>
</dbReference>
<evidence type="ECO:0000256" key="7">
    <source>
        <dbReference type="ARBA" id="ARBA00022840"/>
    </source>
</evidence>
<dbReference type="SMART" id="SM00028">
    <property type="entry name" value="TPR"/>
    <property type="match status" value="5"/>
</dbReference>
<dbReference type="Gene3D" id="1.25.40.10">
    <property type="entry name" value="Tetratricopeptide repeat domain"/>
    <property type="match status" value="2"/>
</dbReference>
<dbReference type="PANTHER" id="PTHR24421:SF10">
    <property type="entry name" value="NITRATE_NITRITE SENSOR PROTEIN NARQ"/>
    <property type="match status" value="1"/>
</dbReference>
<dbReference type="CDD" id="cd16917">
    <property type="entry name" value="HATPase_UhpB-NarQ-NarX-like"/>
    <property type="match status" value="1"/>
</dbReference>
<keyword evidence="10" id="KW-0812">Transmembrane</keyword>